<dbReference type="InterPro" id="IPR028096">
    <property type="entry name" value="EfeO_Cupredoxin"/>
</dbReference>
<evidence type="ECO:0000259" key="3">
    <source>
        <dbReference type="Pfam" id="PF13473"/>
    </source>
</evidence>
<gene>
    <name evidence="4" type="ORF">CO173_00245</name>
</gene>
<feature type="signal peptide" evidence="2">
    <location>
        <begin position="1"/>
        <end position="20"/>
    </location>
</feature>
<feature type="chain" id="PRO_5014624079" description="EfeO-type cupredoxin-like domain-containing protein" evidence="2">
    <location>
        <begin position="21"/>
        <end position="165"/>
    </location>
</feature>
<dbReference type="PROSITE" id="PS51257">
    <property type="entry name" value="PROKAR_LIPOPROTEIN"/>
    <property type="match status" value="1"/>
</dbReference>
<keyword evidence="1" id="KW-0479">Metal-binding</keyword>
<sequence length="165" mass="17751">MKRFGLVVLLLVLAGAGCSSEEMRPAIEQENSNQVIQNSTNALTEQLETATAVEIVVDGDGEFNVQQIETDQTLPVKKVNMTARNSKFEPASIATQVNQRVEVTFGETSGTHTFVVDALGVSETVKAGETIQFVSPAKAGSYEFYSNIGNDQVDGMVGVLHVKEL</sequence>
<dbReference type="GO" id="GO:0046872">
    <property type="term" value="F:metal ion binding"/>
    <property type="evidence" value="ECO:0007669"/>
    <property type="project" value="UniProtKB-KW"/>
</dbReference>
<organism evidence="4 5">
    <name type="scientific">Candidatus Uhrbacteria bacterium CG_4_9_14_3_um_filter_41_35</name>
    <dbReference type="NCBI Taxonomy" id="1975034"/>
    <lineage>
        <taxon>Bacteria</taxon>
        <taxon>Candidatus Uhriibacteriota</taxon>
    </lineage>
</organism>
<comment type="caution">
    <text evidence="4">The sequence shown here is derived from an EMBL/GenBank/DDBJ whole genome shotgun (WGS) entry which is preliminary data.</text>
</comment>
<accession>A0A2M7XGS1</accession>
<name>A0A2M7XGS1_9BACT</name>
<dbReference type="Gene3D" id="2.60.40.420">
    <property type="entry name" value="Cupredoxins - blue copper proteins"/>
    <property type="match status" value="1"/>
</dbReference>
<dbReference type="PROSITE" id="PS00079">
    <property type="entry name" value="MULTICOPPER_OXIDASE1"/>
    <property type="match status" value="1"/>
</dbReference>
<dbReference type="EMBL" id="PFWT01000002">
    <property type="protein sequence ID" value="PJA47080.1"/>
    <property type="molecule type" value="Genomic_DNA"/>
</dbReference>
<evidence type="ECO:0000313" key="5">
    <source>
        <dbReference type="Proteomes" id="UP000231263"/>
    </source>
</evidence>
<protein>
    <recommendedName>
        <fullName evidence="3">EfeO-type cupredoxin-like domain-containing protein</fullName>
    </recommendedName>
</protein>
<dbReference type="SUPFAM" id="SSF49503">
    <property type="entry name" value="Cupredoxins"/>
    <property type="match status" value="1"/>
</dbReference>
<feature type="domain" description="EfeO-type cupredoxin-like" evidence="3">
    <location>
        <begin position="76"/>
        <end position="157"/>
    </location>
</feature>
<keyword evidence="2" id="KW-0732">Signal</keyword>
<dbReference type="Proteomes" id="UP000231263">
    <property type="component" value="Unassembled WGS sequence"/>
</dbReference>
<reference evidence="5" key="1">
    <citation type="submission" date="2017-09" db="EMBL/GenBank/DDBJ databases">
        <title>Depth-based differentiation of microbial function through sediment-hosted aquifers and enrichment of novel symbionts in the deep terrestrial subsurface.</title>
        <authorList>
            <person name="Probst A.J."/>
            <person name="Ladd B."/>
            <person name="Jarett J.K."/>
            <person name="Geller-Mcgrath D.E."/>
            <person name="Sieber C.M.K."/>
            <person name="Emerson J.B."/>
            <person name="Anantharaman K."/>
            <person name="Thomas B.C."/>
            <person name="Malmstrom R."/>
            <person name="Stieglmeier M."/>
            <person name="Klingl A."/>
            <person name="Woyke T."/>
            <person name="Ryan C.M."/>
            <person name="Banfield J.F."/>
        </authorList>
    </citation>
    <scope>NUCLEOTIDE SEQUENCE [LARGE SCALE GENOMIC DNA]</scope>
</reference>
<evidence type="ECO:0000313" key="4">
    <source>
        <dbReference type="EMBL" id="PJA47080.1"/>
    </source>
</evidence>
<dbReference type="AlphaFoldDB" id="A0A2M7XGS1"/>
<proteinExistence type="predicted"/>
<dbReference type="InterPro" id="IPR033138">
    <property type="entry name" value="Cu_oxidase_CS"/>
</dbReference>
<evidence type="ECO:0000256" key="1">
    <source>
        <dbReference type="ARBA" id="ARBA00022723"/>
    </source>
</evidence>
<dbReference type="InterPro" id="IPR008972">
    <property type="entry name" value="Cupredoxin"/>
</dbReference>
<evidence type="ECO:0000256" key="2">
    <source>
        <dbReference type="SAM" id="SignalP"/>
    </source>
</evidence>
<dbReference type="Pfam" id="PF13473">
    <property type="entry name" value="Cupredoxin_1"/>
    <property type="match status" value="1"/>
</dbReference>